<dbReference type="PANTHER" id="PTHR22901">
    <property type="entry name" value="SIALATE O-ACETYLESTERASE"/>
    <property type="match status" value="1"/>
</dbReference>
<feature type="signal peptide" evidence="2">
    <location>
        <begin position="1"/>
        <end position="21"/>
    </location>
</feature>
<organism evidence="4">
    <name type="scientific">Arion vulgaris</name>
    <dbReference type="NCBI Taxonomy" id="1028688"/>
    <lineage>
        <taxon>Eukaryota</taxon>
        <taxon>Metazoa</taxon>
        <taxon>Spiralia</taxon>
        <taxon>Lophotrochozoa</taxon>
        <taxon>Mollusca</taxon>
        <taxon>Gastropoda</taxon>
        <taxon>Heterobranchia</taxon>
        <taxon>Euthyneura</taxon>
        <taxon>Panpulmonata</taxon>
        <taxon>Eupulmonata</taxon>
        <taxon>Stylommatophora</taxon>
        <taxon>Helicina</taxon>
        <taxon>Arionoidea</taxon>
        <taxon>Arionidae</taxon>
        <taxon>Arion</taxon>
    </lineage>
</organism>
<name>A0A0B7A1T8_9EUPU</name>
<proteinExistence type="predicted"/>
<evidence type="ECO:0000313" key="4">
    <source>
        <dbReference type="EMBL" id="CEK74572.1"/>
    </source>
</evidence>
<reference evidence="4" key="1">
    <citation type="submission" date="2014-12" db="EMBL/GenBank/DDBJ databases">
        <title>Insight into the proteome of Arion vulgaris.</title>
        <authorList>
            <person name="Aradska J."/>
            <person name="Bulat T."/>
            <person name="Smidak R."/>
            <person name="Sarate P."/>
            <person name="Gangsoo J."/>
            <person name="Sialana F."/>
            <person name="Bilban M."/>
            <person name="Lubec G."/>
        </authorList>
    </citation>
    <scope>NUCLEOTIDE SEQUENCE</scope>
    <source>
        <tissue evidence="4">Skin</tissue>
    </source>
</reference>
<keyword evidence="1" id="KW-0378">Hydrolase</keyword>
<evidence type="ECO:0000256" key="2">
    <source>
        <dbReference type="SAM" id="SignalP"/>
    </source>
</evidence>
<accession>A0A0B7A1T8</accession>
<keyword evidence="2" id="KW-0732">Signal</keyword>
<evidence type="ECO:0000256" key="1">
    <source>
        <dbReference type="ARBA" id="ARBA00022801"/>
    </source>
</evidence>
<dbReference type="InterPro" id="IPR039329">
    <property type="entry name" value="SIAE"/>
</dbReference>
<dbReference type="InterPro" id="IPR005181">
    <property type="entry name" value="SASA"/>
</dbReference>
<dbReference type="SUPFAM" id="SSF52266">
    <property type="entry name" value="SGNH hydrolase"/>
    <property type="match status" value="1"/>
</dbReference>
<feature type="domain" description="Sialate O-acetylesterase" evidence="3">
    <location>
        <begin position="146"/>
        <end position="348"/>
    </location>
</feature>
<dbReference type="InterPro" id="IPR036514">
    <property type="entry name" value="SGNH_hydro_sf"/>
</dbReference>
<dbReference type="Gene3D" id="3.40.50.1110">
    <property type="entry name" value="SGNH hydrolase"/>
    <property type="match status" value="1"/>
</dbReference>
<feature type="chain" id="PRO_5002111428" description="Sialate O-acetylesterase domain-containing protein" evidence="2">
    <location>
        <begin position="22"/>
        <end position="568"/>
    </location>
</feature>
<evidence type="ECO:0000259" key="3">
    <source>
        <dbReference type="Pfam" id="PF03629"/>
    </source>
</evidence>
<sequence length="568" mass="62878">MQRAHIKLIAVVLLILPISIGGNIIRMSVKEYEEVSFKEHLTVKNEAPNVIFALAKHFQDHMVLQKAPARANIYGFSPDIGKSVLVSMQISPSHTYTYETTVIPGSSPDIGVWNVLLDPMVAGSSVNITAQSQGQSYIITDVIFGDVWLCSGQSNMQFTTVQMFGAAAEIADAQNYPNIRLMTVYEKVSSTPLDDLLKIQQNWTRPDNVSVGGPSWKYFSAVCWLYGKAIHKALGYPIGLVATDWGGTPVEAWSSPEALAKCGIHGKTKIKQPDSFIKYVESLPPSERHNLQGPDDNSQLWNAMIHPFLNMTIYGAIWYQGEADADGVKMNNYNCTFPTMIRDWRKNFYLFSGGQTDPIFPFGFVQLAPNSPNQSITVGFPDVRWHQTADHGFVPNQDMINVFMAVAIDLPDFNSTYGSIHPCDKMDVGDRLCLSGLAVAYERSEVFQGPFPIQGEVTPQGLKILYGDKWSLEVRDTNGFELRCDSDNWVPSAVIGSDITSVTIQANVCPQGENPTGIRYNWKESPCAFKKCAVYETVNGLPGPPFVIVDSVNIDGRPLFKFNGPVHI</sequence>
<dbReference type="PANTHER" id="PTHR22901:SF0">
    <property type="entry name" value="SIALATE O-ACETYLESTERASE"/>
    <property type="match status" value="1"/>
</dbReference>
<protein>
    <recommendedName>
        <fullName evidence="3">Sialate O-acetylesterase domain-containing protein</fullName>
    </recommendedName>
</protein>
<dbReference type="Pfam" id="PF03629">
    <property type="entry name" value="SASA"/>
    <property type="match status" value="1"/>
</dbReference>
<gene>
    <name evidence="4" type="primary">ORF91635</name>
</gene>
<dbReference type="AlphaFoldDB" id="A0A0B7A1T8"/>
<dbReference type="EMBL" id="HACG01027707">
    <property type="protein sequence ID" value="CEK74572.1"/>
    <property type="molecule type" value="Transcribed_RNA"/>
</dbReference>
<dbReference type="GO" id="GO:0001681">
    <property type="term" value="F:sialate O-acetylesterase activity"/>
    <property type="evidence" value="ECO:0007669"/>
    <property type="project" value="InterPro"/>
</dbReference>
<dbReference type="GO" id="GO:0005975">
    <property type="term" value="P:carbohydrate metabolic process"/>
    <property type="evidence" value="ECO:0007669"/>
    <property type="project" value="TreeGrafter"/>
</dbReference>